<dbReference type="CDD" id="cd03143">
    <property type="entry name" value="A4_beta-galactosidase_middle_domain"/>
    <property type="match status" value="1"/>
</dbReference>
<proteinExistence type="predicted"/>
<gene>
    <name evidence="4" type="ordered locus">Acid345_1143</name>
</gene>
<keyword evidence="2" id="KW-0326">Glycosidase</keyword>
<dbReference type="SUPFAM" id="SSF52317">
    <property type="entry name" value="Class I glutamine amidotransferase-like"/>
    <property type="match status" value="1"/>
</dbReference>
<dbReference type="Gene3D" id="3.20.20.80">
    <property type="entry name" value="Glycosidases"/>
    <property type="match status" value="1"/>
</dbReference>
<dbReference type="GO" id="GO:0004553">
    <property type="term" value="F:hydrolase activity, hydrolyzing O-glycosyl compounds"/>
    <property type="evidence" value="ECO:0007669"/>
    <property type="project" value="InterPro"/>
</dbReference>
<reference evidence="4 5" key="1">
    <citation type="journal article" date="2009" name="Appl. Environ. Microbiol.">
        <title>Three genomes from the phylum Acidobacteria provide insight into the lifestyles of these microorganisms in soils.</title>
        <authorList>
            <person name="Ward N.L."/>
            <person name="Challacombe J.F."/>
            <person name="Janssen P.H."/>
            <person name="Henrissat B."/>
            <person name="Coutinho P.M."/>
            <person name="Wu M."/>
            <person name="Xie G."/>
            <person name="Haft D.H."/>
            <person name="Sait M."/>
            <person name="Badger J."/>
            <person name="Barabote R.D."/>
            <person name="Bradley B."/>
            <person name="Brettin T.S."/>
            <person name="Brinkac L.M."/>
            <person name="Bruce D."/>
            <person name="Creasy T."/>
            <person name="Daugherty S.C."/>
            <person name="Davidsen T.M."/>
            <person name="DeBoy R.T."/>
            <person name="Detter J.C."/>
            <person name="Dodson R.J."/>
            <person name="Durkin A.S."/>
            <person name="Ganapathy A."/>
            <person name="Gwinn-Giglio M."/>
            <person name="Han C.S."/>
            <person name="Khouri H."/>
            <person name="Kiss H."/>
            <person name="Kothari S.P."/>
            <person name="Madupu R."/>
            <person name="Nelson K.E."/>
            <person name="Nelson W.C."/>
            <person name="Paulsen I."/>
            <person name="Penn K."/>
            <person name="Ren Q."/>
            <person name="Rosovitz M.J."/>
            <person name="Selengut J.D."/>
            <person name="Shrivastava S."/>
            <person name="Sullivan S.A."/>
            <person name="Tapia R."/>
            <person name="Thompson L.S."/>
            <person name="Watkins K.L."/>
            <person name="Yang Q."/>
            <person name="Yu C."/>
            <person name="Zafar N."/>
            <person name="Zhou L."/>
            <person name="Kuske C.R."/>
        </authorList>
    </citation>
    <scope>NUCLEOTIDE SEQUENCE [LARGE SCALE GENOMIC DNA]</scope>
    <source>
        <strain evidence="4 5">Ellin345</strain>
    </source>
</reference>
<dbReference type="HOGENOM" id="CLU_289817_0_0_0"/>
<dbReference type="RefSeq" id="WP_011521948.1">
    <property type="nucleotide sequence ID" value="NC_008009.1"/>
</dbReference>
<dbReference type="KEGG" id="aba:Acid345_1143"/>
<keyword evidence="5" id="KW-1185">Reference proteome</keyword>
<dbReference type="Gene3D" id="3.40.50.880">
    <property type="match status" value="1"/>
</dbReference>
<name>Q1ISK4_KORVE</name>
<dbReference type="STRING" id="204669.Acid345_1143"/>
<dbReference type="GO" id="GO:0005975">
    <property type="term" value="P:carbohydrate metabolic process"/>
    <property type="evidence" value="ECO:0007669"/>
    <property type="project" value="InterPro"/>
</dbReference>
<dbReference type="InterPro" id="IPR029062">
    <property type="entry name" value="Class_I_gatase-like"/>
</dbReference>
<evidence type="ECO:0000313" key="4">
    <source>
        <dbReference type="EMBL" id="ABF40146.1"/>
    </source>
</evidence>
<evidence type="ECO:0000256" key="1">
    <source>
        <dbReference type="ARBA" id="ARBA00022801"/>
    </source>
</evidence>
<dbReference type="eggNOG" id="COG1874">
    <property type="taxonomic scope" value="Bacteria"/>
</dbReference>
<evidence type="ECO:0000313" key="5">
    <source>
        <dbReference type="Proteomes" id="UP000002432"/>
    </source>
</evidence>
<dbReference type="EnsemblBacteria" id="ABF40146">
    <property type="protein sequence ID" value="ABF40146"/>
    <property type="gene ID" value="Acid345_1143"/>
</dbReference>
<dbReference type="AlphaFoldDB" id="Q1ISK4"/>
<dbReference type="SUPFAM" id="SSF51445">
    <property type="entry name" value="(Trans)glycosidases"/>
    <property type="match status" value="1"/>
</dbReference>
<feature type="chain" id="PRO_5004191937" evidence="3">
    <location>
        <begin position="24"/>
        <end position="1026"/>
    </location>
</feature>
<keyword evidence="1" id="KW-0378">Hydrolase</keyword>
<accession>Q1ISK4</accession>
<dbReference type="PROSITE" id="PS00659">
    <property type="entry name" value="GLYCOSYL_HYDROL_F5"/>
    <property type="match status" value="1"/>
</dbReference>
<evidence type="ECO:0000256" key="3">
    <source>
        <dbReference type="SAM" id="SignalP"/>
    </source>
</evidence>
<protein>
    <submittedName>
        <fullName evidence="4">Uncharacterized protein</fullName>
    </submittedName>
</protein>
<sequence length="1026" mass="113618">MMKFAFLLLVCSFFLVATNEAGASAMTTVVLEEPGFPTADAAAPDMARLHALISDAKFVVADQLVASLADRATTLLVLPYGSAFPEAVWPAIDSYLYRGGNLLVIGGRPFTRAAFRGKSGWELREYSVRFVLGLNIDQYQETPGSDGMQFEANPDVMVKASQFRWKRGFSPVIRLSSSDVYKRQGSAGELDARLDALAWGLRDGRKFAAPAIGIDHVRGKWGGGRWVFVNSEITSSVYAGDLIRDLVEYTERGAQEFTARPTLPLYAEGEPVQVELNWSANSSSASLRAEVSIAPEDKPEQKVARTATLANGGAVVEFPPVQEKGLYRIESRLFDGDRTVAAYHSGFWMRDLEYLRSGPKLGVNKDYFELDGRPLAVVGTTYMASDVQRLFFDHPNVYVWDKELGQISGAGLNMIRSGWWTGWDKLCDETGRPYERTLRTLEAYLMTARKHGLPVQWNFLAFLPEVLGGENPYLDPVAVRRQKAFYSGVAARFHDVPFVAWDLINEPSISQFVWKTRPNQDWIELQQWNEWLKQKYPDRAALADAWNMPQLGDTAPVPTESEFAPRAMYAGPNSLKIYDFYVFAQEKFAGWAQQMREAIRATGAQQPIVVGQDEGGYNDRPNPAFFGNAVDFTANHSWWENDSLLWDSLVAKQPGKAMLIQETGLQRELNMDQTARRTVESEGALFERKMALSFAQGSGAIQWLWNTNTYMTEGNEAPIGALRGDATEKPEATVLRNFGTFVAKAREVLRNPVQPDVAIVTSQAMQFSVIGDAQLEAQRKAVRALAYANHVAPYVIAENQIAKLGNPKLVVLPSPQALNEKTWQTLVAYVKNGGSLLVTGGVGRDEHWHVVDRFNALGIKGATEPLTYKTASVKLGANEVRMSFDQTKQAWLETARFADEKKISEASLGRGKIYWVAYPVELAEGLDAAAQVYKYALAQAGVQPLYGVEGVVSPGVLIYATVLEDAVAYLFVSDDAADTNIAVRDRTTGARLQVTLPSQRAAIRIIRKKDKSVVAEYSNGGVLEDE</sequence>
<dbReference type="EMBL" id="CP000360">
    <property type="protein sequence ID" value="ABF40146.1"/>
    <property type="molecule type" value="Genomic_DNA"/>
</dbReference>
<dbReference type="Proteomes" id="UP000002432">
    <property type="component" value="Chromosome"/>
</dbReference>
<keyword evidence="3" id="KW-0732">Signal</keyword>
<dbReference type="InterPro" id="IPR018087">
    <property type="entry name" value="Glyco_hydro_5_CS"/>
</dbReference>
<organism evidence="4 5">
    <name type="scientific">Koribacter versatilis (strain Ellin345)</name>
    <dbReference type="NCBI Taxonomy" id="204669"/>
    <lineage>
        <taxon>Bacteria</taxon>
        <taxon>Pseudomonadati</taxon>
        <taxon>Acidobacteriota</taxon>
        <taxon>Terriglobia</taxon>
        <taxon>Terriglobales</taxon>
        <taxon>Candidatus Korobacteraceae</taxon>
        <taxon>Candidatus Korobacter</taxon>
    </lineage>
</organism>
<feature type="signal peptide" evidence="3">
    <location>
        <begin position="1"/>
        <end position="23"/>
    </location>
</feature>
<dbReference type="InterPro" id="IPR017853">
    <property type="entry name" value="GH"/>
</dbReference>
<evidence type="ECO:0000256" key="2">
    <source>
        <dbReference type="ARBA" id="ARBA00023295"/>
    </source>
</evidence>